<feature type="region of interest" description="Disordered" evidence="1">
    <location>
        <begin position="193"/>
        <end position="330"/>
    </location>
</feature>
<dbReference type="Proteomes" id="UP000192578">
    <property type="component" value="Unassembled WGS sequence"/>
</dbReference>
<feature type="compositionally biased region" description="Polar residues" evidence="1">
    <location>
        <begin position="359"/>
        <end position="368"/>
    </location>
</feature>
<feature type="compositionally biased region" description="Low complexity" evidence="1">
    <location>
        <begin position="42"/>
        <end position="68"/>
    </location>
</feature>
<dbReference type="OrthoDB" id="6612025at2759"/>
<dbReference type="InterPro" id="IPR013783">
    <property type="entry name" value="Ig-like_fold"/>
</dbReference>
<sequence length="1138" mass="126695">MPANMKAHRVAALFVRPNNGGEDPERLETRESQHPGVSHIAQQQQQQQQQQFQQQQFQQQQSQQFDQQQPEKKIYKSSAVLIPQASPPPQSQAYQQQQQQQQLEQNMATMTMQHNAPPVASKPGGQQQQQRVGGGFPQGGAAGQPQQVGGGFPQGGAAGQQQQVGVRYTTQTSQIGNQAPVVTTATQQVFGSPQQTPQIQQQNFVSQQQFTSGQQQQRTVNNQSQSHQQQVSSGQNGQQQNYTNVQQQHHQGGQQQQNSHTSQHNVQHQQQSQQNYNQQNSQQFNQQSTQQSNQQNQSQQLRGQQIQQQQQRTVVQQQHSQNGNGGAPSFLQQKKHFVANQAEVQWKNRANPMRRVDRSNSVVHNDSQFDPDSDEDGHLPEFTSNVHDLVDLREGDRAHFDCCLIPQLVGDSSLKVVWTKNGQPIQASNRFLIQESFGRLSLDILGVRVEDQGVYQVFVSNNSGDAASQGTLKVLPARGGASAGPTGTQVDGASRFIPEDIRDEQSTEKPTFTEVLTESLTIEEGEPLRLQATLQPANDPKMKVFWTFNGRPLQLGSRLATFYDFGLVTLSILDARSEDSGTYVCQARNSLGQAESVCRLTCAPRGKSVVKPMFQEQLVAAPAGDLNENDYVHLETRLEPRNDPHILIEWYHNDRLIQTGQRLRPHYDFGIVTLDIVGAYAEDSGVWTVKATNSLGTDSSSVQLKVAGKPSLLLDSQHPEGLSKIADLEYKDFSREFTYNDVSKHEPRFVEQLARLPDFNEGEKLRLEAQVEPRGDPNMKVEWFLNGRPINNGHRTRSVFDFGFSSLDVLDIQTRDAGEYVIRATNTLGTAESKTFLKVIGKGGINSDPQYAASLDKIRDLEAYEHGSGYIPDNIQDERPVAAPTFVEGLQPVPELREGQSIHLECSVSPPNDPTLQIEWFFNGRPLHSGSRFRTFNDFGSIGLDILTVIAEDSGQYTVKASNALGSNTSSVQIQVKARASIILESQAPGGVEKIRELEDMLNYKPDSYTEDAIHQAPVFTQQLRGPPGKVKEGQSMHLDCSVQPTNDPTLKIEWFFNGRPLNTGSRCRFTHDLDYVALDMTYVFPRDAGEYSVKATNSSGTAISTSKIFCFGKKNIVTESLNPRALSKIQQLEAWNL</sequence>
<feature type="compositionally biased region" description="Low complexity" evidence="1">
    <location>
        <begin position="193"/>
        <end position="322"/>
    </location>
</feature>
<feature type="compositionally biased region" description="Basic and acidic residues" evidence="1">
    <location>
        <begin position="23"/>
        <end position="33"/>
    </location>
</feature>
<dbReference type="PANTHER" id="PTHR47633">
    <property type="entry name" value="IMMUNOGLOBULIN"/>
    <property type="match status" value="1"/>
</dbReference>
<dbReference type="InterPro" id="IPR013098">
    <property type="entry name" value="Ig_I-set"/>
</dbReference>
<evidence type="ECO:0000259" key="2">
    <source>
        <dbReference type="PROSITE" id="PS50835"/>
    </source>
</evidence>
<dbReference type="SUPFAM" id="SSF48726">
    <property type="entry name" value="Immunoglobulin"/>
    <property type="match status" value="6"/>
</dbReference>
<dbReference type="AlphaFoldDB" id="A0A1W0X4I0"/>
<comment type="caution">
    <text evidence="3">The sequence shown here is derived from an EMBL/GenBank/DDBJ whole genome shotgun (WGS) entry which is preliminary data.</text>
</comment>
<feature type="region of interest" description="Disordered" evidence="1">
    <location>
        <begin position="1"/>
        <end position="171"/>
    </location>
</feature>
<feature type="domain" description="Ig-like" evidence="2">
    <location>
        <begin position="747"/>
        <end position="837"/>
    </location>
</feature>
<name>A0A1W0X4I0_HYPEX</name>
<organism evidence="3 4">
    <name type="scientific">Hypsibius exemplaris</name>
    <name type="common">Freshwater tardigrade</name>
    <dbReference type="NCBI Taxonomy" id="2072580"/>
    <lineage>
        <taxon>Eukaryota</taxon>
        <taxon>Metazoa</taxon>
        <taxon>Ecdysozoa</taxon>
        <taxon>Tardigrada</taxon>
        <taxon>Eutardigrada</taxon>
        <taxon>Parachela</taxon>
        <taxon>Hypsibioidea</taxon>
        <taxon>Hypsibiidae</taxon>
        <taxon>Hypsibius</taxon>
    </lineage>
</organism>
<feature type="domain" description="Ig-like" evidence="2">
    <location>
        <begin position="1018"/>
        <end position="1110"/>
    </location>
</feature>
<keyword evidence="4" id="KW-1185">Reference proteome</keyword>
<feature type="compositionally biased region" description="Polar residues" evidence="1">
    <location>
        <begin position="103"/>
        <end position="114"/>
    </location>
</feature>
<dbReference type="PANTHER" id="PTHR47633:SF4">
    <property type="entry name" value="MYOPALLADIN ISOFORM X1"/>
    <property type="match status" value="1"/>
</dbReference>
<dbReference type="InterPro" id="IPR036179">
    <property type="entry name" value="Ig-like_dom_sf"/>
</dbReference>
<dbReference type="PROSITE" id="PS50835">
    <property type="entry name" value="IG_LIKE"/>
    <property type="match status" value="5"/>
</dbReference>
<dbReference type="FunFam" id="2.60.40.10:FF:000962">
    <property type="entry name" value="titin isoform X1"/>
    <property type="match status" value="2"/>
</dbReference>
<feature type="domain" description="Ig-like" evidence="2">
    <location>
        <begin position="510"/>
        <end position="601"/>
    </location>
</feature>
<dbReference type="CDD" id="cd00096">
    <property type="entry name" value="Ig"/>
    <property type="match status" value="2"/>
</dbReference>
<dbReference type="InterPro" id="IPR003598">
    <property type="entry name" value="Ig_sub2"/>
</dbReference>
<dbReference type="EMBL" id="MTYJ01000017">
    <property type="protein sequence ID" value="OQV22406.1"/>
    <property type="molecule type" value="Genomic_DNA"/>
</dbReference>
<dbReference type="InterPro" id="IPR007110">
    <property type="entry name" value="Ig-like_dom"/>
</dbReference>
<feature type="region of interest" description="Disordered" evidence="1">
    <location>
        <begin position="357"/>
        <end position="381"/>
    </location>
</feature>
<feature type="compositionally biased region" description="Gly residues" evidence="1">
    <location>
        <begin position="132"/>
        <end position="158"/>
    </location>
</feature>
<evidence type="ECO:0000256" key="1">
    <source>
        <dbReference type="SAM" id="MobiDB-lite"/>
    </source>
</evidence>
<dbReference type="Pfam" id="PF07679">
    <property type="entry name" value="I-set"/>
    <property type="match status" value="6"/>
</dbReference>
<accession>A0A1W0X4I0</accession>
<proteinExistence type="predicted"/>
<feature type="compositionally biased region" description="Low complexity" evidence="1">
    <location>
        <begin position="91"/>
        <end position="102"/>
    </location>
</feature>
<gene>
    <name evidence="3" type="ORF">BV898_03581</name>
</gene>
<protein>
    <submittedName>
        <fullName evidence="3">Titin</fullName>
    </submittedName>
</protein>
<evidence type="ECO:0000313" key="4">
    <source>
        <dbReference type="Proteomes" id="UP000192578"/>
    </source>
</evidence>
<dbReference type="InterPro" id="IPR003599">
    <property type="entry name" value="Ig_sub"/>
</dbReference>
<dbReference type="FunFam" id="2.60.40.10:FF:000119">
    <property type="entry name" value="Sallimus, isoform P"/>
    <property type="match status" value="3"/>
</dbReference>
<feature type="domain" description="Ig-like" evidence="2">
    <location>
        <begin position="380"/>
        <end position="473"/>
    </location>
</feature>
<dbReference type="SMART" id="SM00408">
    <property type="entry name" value="IGc2"/>
    <property type="match status" value="5"/>
</dbReference>
<evidence type="ECO:0000313" key="3">
    <source>
        <dbReference type="EMBL" id="OQV22406.1"/>
    </source>
</evidence>
<dbReference type="SMART" id="SM00409">
    <property type="entry name" value="IG"/>
    <property type="match status" value="6"/>
</dbReference>
<dbReference type="Gene3D" id="2.60.40.10">
    <property type="entry name" value="Immunoglobulins"/>
    <property type="match status" value="6"/>
</dbReference>
<reference evidence="4" key="1">
    <citation type="submission" date="2017-01" db="EMBL/GenBank/DDBJ databases">
        <title>Comparative genomics of anhydrobiosis in the tardigrade Hypsibius dujardini.</title>
        <authorList>
            <person name="Yoshida Y."/>
            <person name="Koutsovoulos G."/>
            <person name="Laetsch D."/>
            <person name="Stevens L."/>
            <person name="Kumar S."/>
            <person name="Horikawa D."/>
            <person name="Ishino K."/>
            <person name="Komine S."/>
            <person name="Tomita M."/>
            <person name="Blaxter M."/>
            <person name="Arakawa K."/>
        </authorList>
    </citation>
    <scope>NUCLEOTIDE SEQUENCE [LARGE SCALE GENOMIC DNA]</scope>
    <source>
        <strain evidence="4">Z151</strain>
    </source>
</reference>
<feature type="domain" description="Ig-like" evidence="2">
    <location>
        <begin position="884"/>
        <end position="975"/>
    </location>
</feature>